<dbReference type="PROSITE" id="PS51898">
    <property type="entry name" value="TYR_RECOMBINASE"/>
    <property type="match status" value="1"/>
</dbReference>
<protein>
    <submittedName>
        <fullName evidence="9">Tyrosine-type recombinase/integrase</fullName>
    </submittedName>
</protein>
<dbReference type="InterPro" id="IPR044068">
    <property type="entry name" value="CB"/>
</dbReference>
<dbReference type="InterPro" id="IPR050808">
    <property type="entry name" value="Phage_Integrase"/>
</dbReference>
<name>A0ABW4Y5R8_9GAMM</name>
<dbReference type="PANTHER" id="PTHR30629:SF2">
    <property type="entry name" value="PROPHAGE INTEGRASE INTS-RELATED"/>
    <property type="match status" value="1"/>
</dbReference>
<gene>
    <name evidence="9" type="ORF">ACFSJC_05745</name>
</gene>
<accession>A0ABW4Y5R8</accession>
<dbReference type="InterPro" id="IPR010998">
    <property type="entry name" value="Integrase_recombinase_N"/>
</dbReference>
<dbReference type="InterPro" id="IPR025166">
    <property type="entry name" value="Integrase_DNA_bind_dom"/>
</dbReference>
<feature type="domain" description="Tyr recombinase" evidence="7">
    <location>
        <begin position="208"/>
        <end position="382"/>
    </location>
</feature>
<dbReference type="SUPFAM" id="SSF56349">
    <property type="entry name" value="DNA breaking-rejoining enzymes"/>
    <property type="match status" value="1"/>
</dbReference>
<dbReference type="InterPro" id="IPR011010">
    <property type="entry name" value="DNA_brk_join_enz"/>
</dbReference>
<keyword evidence="3 5" id="KW-0238">DNA-binding</keyword>
<keyword evidence="10" id="KW-1185">Reference proteome</keyword>
<dbReference type="InterPro" id="IPR038488">
    <property type="entry name" value="Integrase_DNA-bd_sf"/>
</dbReference>
<evidence type="ECO:0000313" key="9">
    <source>
        <dbReference type="EMBL" id="MFD2111339.1"/>
    </source>
</evidence>
<dbReference type="EMBL" id="JBHUHX010000011">
    <property type="protein sequence ID" value="MFD2111339.1"/>
    <property type="molecule type" value="Genomic_DNA"/>
</dbReference>
<dbReference type="InterPro" id="IPR002104">
    <property type="entry name" value="Integrase_catalytic"/>
</dbReference>
<comment type="caution">
    <text evidence="9">The sequence shown here is derived from an EMBL/GenBank/DDBJ whole genome shotgun (WGS) entry which is preliminary data.</text>
</comment>
<evidence type="ECO:0000259" key="7">
    <source>
        <dbReference type="PROSITE" id="PS51898"/>
    </source>
</evidence>
<sequence>MSPSPKQFPFNKRAIESLPPQSREAGAREAEYSDTECIGLKCLVNRQGRKYFYYRYTHKKRRRAIKIGEFPATSVIDARRRCNDLRAQIDRGIDPQGERQKILSIPSFKVFALEHYMPYAENVKRSYKDDRSRLEHHLIPCFGHLALHEITTQSIQLFLADGKKKGLAPATINRLRSLVQRILALAVQWGYLERNPASGIPKFQENNQRQRFLHGHELQAFYRALEAESNRQAADFILLLLLTGARVGELLNSRHPDVDTTHGIWRVPLSKSGKTRMVILNDAAMAVFARQVRVPGNLYVFPGSPKYQNARMAPPQKAFERVKRTAGIEDLRLHDLRHSFASLAVGSGASLYDVQKLLGHSSPNMTQRYSHLADERLRHVSNSVSAAVSIVVSPEVVLESSGARLDGVAPMDVEISS</sequence>
<organism evidence="9 10">
    <name type="scientific">Thiorhodococcus fuscus</name>
    <dbReference type="NCBI Taxonomy" id="527200"/>
    <lineage>
        <taxon>Bacteria</taxon>
        <taxon>Pseudomonadati</taxon>
        <taxon>Pseudomonadota</taxon>
        <taxon>Gammaproteobacteria</taxon>
        <taxon>Chromatiales</taxon>
        <taxon>Chromatiaceae</taxon>
        <taxon>Thiorhodococcus</taxon>
    </lineage>
</organism>
<evidence type="ECO:0000313" key="10">
    <source>
        <dbReference type="Proteomes" id="UP001597337"/>
    </source>
</evidence>
<evidence type="ECO:0000256" key="5">
    <source>
        <dbReference type="PROSITE-ProRule" id="PRU01248"/>
    </source>
</evidence>
<dbReference type="Gene3D" id="1.10.443.10">
    <property type="entry name" value="Intergrase catalytic core"/>
    <property type="match status" value="1"/>
</dbReference>
<dbReference type="Pfam" id="PF22022">
    <property type="entry name" value="Phage_int_M"/>
    <property type="match status" value="1"/>
</dbReference>
<dbReference type="PROSITE" id="PS51900">
    <property type="entry name" value="CB"/>
    <property type="match status" value="1"/>
</dbReference>
<evidence type="ECO:0000256" key="4">
    <source>
        <dbReference type="ARBA" id="ARBA00023172"/>
    </source>
</evidence>
<dbReference type="Pfam" id="PF13356">
    <property type="entry name" value="Arm-DNA-bind_3"/>
    <property type="match status" value="1"/>
</dbReference>
<reference evidence="10" key="1">
    <citation type="journal article" date="2019" name="Int. J. Syst. Evol. Microbiol.">
        <title>The Global Catalogue of Microorganisms (GCM) 10K type strain sequencing project: providing services to taxonomists for standard genome sequencing and annotation.</title>
        <authorList>
            <consortium name="The Broad Institute Genomics Platform"/>
            <consortium name="The Broad Institute Genome Sequencing Center for Infectious Disease"/>
            <person name="Wu L."/>
            <person name="Ma J."/>
        </authorList>
    </citation>
    <scope>NUCLEOTIDE SEQUENCE [LARGE SCALE GENOMIC DNA]</scope>
    <source>
        <strain evidence="10">KACC 12597</strain>
    </source>
</reference>
<evidence type="ECO:0000256" key="6">
    <source>
        <dbReference type="SAM" id="MobiDB-lite"/>
    </source>
</evidence>
<dbReference type="CDD" id="cd00796">
    <property type="entry name" value="INT_Rci_Hp1_C"/>
    <property type="match status" value="1"/>
</dbReference>
<dbReference type="Proteomes" id="UP001597337">
    <property type="component" value="Unassembled WGS sequence"/>
</dbReference>
<evidence type="ECO:0000256" key="3">
    <source>
        <dbReference type="ARBA" id="ARBA00023125"/>
    </source>
</evidence>
<keyword evidence="2" id="KW-0229">DNA integration</keyword>
<dbReference type="PANTHER" id="PTHR30629">
    <property type="entry name" value="PROPHAGE INTEGRASE"/>
    <property type="match status" value="1"/>
</dbReference>
<comment type="similarity">
    <text evidence="1">Belongs to the 'phage' integrase family.</text>
</comment>
<dbReference type="InterPro" id="IPR053876">
    <property type="entry name" value="Phage_int_M"/>
</dbReference>
<feature type="region of interest" description="Disordered" evidence="6">
    <location>
        <begin position="1"/>
        <end position="26"/>
    </location>
</feature>
<evidence type="ECO:0000259" key="8">
    <source>
        <dbReference type="PROSITE" id="PS51900"/>
    </source>
</evidence>
<dbReference type="Pfam" id="PF00589">
    <property type="entry name" value="Phage_integrase"/>
    <property type="match status" value="1"/>
</dbReference>
<feature type="domain" description="Core-binding (CB)" evidence="8">
    <location>
        <begin position="107"/>
        <end position="187"/>
    </location>
</feature>
<dbReference type="RefSeq" id="WP_386024493.1">
    <property type="nucleotide sequence ID" value="NZ_JBHUHX010000011.1"/>
</dbReference>
<keyword evidence="4" id="KW-0233">DNA recombination</keyword>
<proteinExistence type="inferred from homology"/>
<dbReference type="InterPro" id="IPR013762">
    <property type="entry name" value="Integrase-like_cat_sf"/>
</dbReference>
<evidence type="ECO:0000256" key="1">
    <source>
        <dbReference type="ARBA" id="ARBA00008857"/>
    </source>
</evidence>
<evidence type="ECO:0000256" key="2">
    <source>
        <dbReference type="ARBA" id="ARBA00022908"/>
    </source>
</evidence>
<dbReference type="Gene3D" id="1.10.150.130">
    <property type="match status" value="1"/>
</dbReference>
<dbReference type="Gene3D" id="3.30.160.390">
    <property type="entry name" value="Integrase, DNA-binding domain"/>
    <property type="match status" value="1"/>
</dbReference>